<dbReference type="AlphaFoldDB" id="A0AAD4DU93"/>
<sequence>MALLEYLQGFLTMHCERLICAFVYPNPMGHPFLYHANAASVASTHSGIAQSHTGKLGTILDLGPTLSVGPGTWYPVYYIDEMDRTSSCERSRSLAQRESLKKPTASLSRPPKIHATQKFNASSSQLPPPTATTSTLSASAGTAEASGTPSRPHITGTGWRVRFVGWICCMPIQNTDGHH</sequence>
<evidence type="ECO:0000313" key="2">
    <source>
        <dbReference type="EMBL" id="KAG1893957.1"/>
    </source>
</evidence>
<keyword evidence="3" id="KW-1185">Reference proteome</keyword>
<organism evidence="2 3">
    <name type="scientific">Suillus fuscotomentosus</name>
    <dbReference type="NCBI Taxonomy" id="1912939"/>
    <lineage>
        <taxon>Eukaryota</taxon>
        <taxon>Fungi</taxon>
        <taxon>Dikarya</taxon>
        <taxon>Basidiomycota</taxon>
        <taxon>Agaricomycotina</taxon>
        <taxon>Agaricomycetes</taxon>
        <taxon>Agaricomycetidae</taxon>
        <taxon>Boletales</taxon>
        <taxon>Suillineae</taxon>
        <taxon>Suillaceae</taxon>
        <taxon>Suillus</taxon>
    </lineage>
</organism>
<reference evidence="2" key="1">
    <citation type="journal article" date="2020" name="New Phytol.">
        <title>Comparative genomics reveals dynamic genome evolution in host specialist ectomycorrhizal fungi.</title>
        <authorList>
            <person name="Lofgren L.A."/>
            <person name="Nguyen N.H."/>
            <person name="Vilgalys R."/>
            <person name="Ruytinx J."/>
            <person name="Liao H.L."/>
            <person name="Branco S."/>
            <person name="Kuo A."/>
            <person name="LaButti K."/>
            <person name="Lipzen A."/>
            <person name="Andreopoulos W."/>
            <person name="Pangilinan J."/>
            <person name="Riley R."/>
            <person name="Hundley H."/>
            <person name="Na H."/>
            <person name="Barry K."/>
            <person name="Grigoriev I.V."/>
            <person name="Stajich J.E."/>
            <person name="Kennedy P.G."/>
        </authorList>
    </citation>
    <scope>NUCLEOTIDE SEQUENCE</scope>
    <source>
        <strain evidence="2">FC203</strain>
    </source>
</reference>
<dbReference type="GeneID" id="64664329"/>
<dbReference type="EMBL" id="JABBWK010000087">
    <property type="protein sequence ID" value="KAG1893957.1"/>
    <property type="molecule type" value="Genomic_DNA"/>
</dbReference>
<name>A0AAD4DU93_9AGAM</name>
<feature type="compositionally biased region" description="Low complexity" evidence="1">
    <location>
        <begin position="121"/>
        <end position="150"/>
    </location>
</feature>
<evidence type="ECO:0000256" key="1">
    <source>
        <dbReference type="SAM" id="MobiDB-lite"/>
    </source>
</evidence>
<proteinExistence type="predicted"/>
<dbReference type="Proteomes" id="UP001195769">
    <property type="component" value="Unassembled WGS sequence"/>
</dbReference>
<comment type="caution">
    <text evidence="2">The sequence shown here is derived from an EMBL/GenBank/DDBJ whole genome shotgun (WGS) entry which is preliminary data.</text>
</comment>
<dbReference type="RefSeq" id="XP_041219533.1">
    <property type="nucleotide sequence ID" value="XM_041370031.1"/>
</dbReference>
<protein>
    <submittedName>
        <fullName evidence="2">Uncharacterized protein</fullName>
    </submittedName>
</protein>
<gene>
    <name evidence="2" type="ORF">F5891DRAFT_1256682</name>
</gene>
<feature type="region of interest" description="Disordered" evidence="1">
    <location>
        <begin position="89"/>
        <end position="154"/>
    </location>
</feature>
<accession>A0AAD4DU93</accession>
<evidence type="ECO:0000313" key="3">
    <source>
        <dbReference type="Proteomes" id="UP001195769"/>
    </source>
</evidence>